<gene>
    <name evidence="2" type="ORF">PR048_024321</name>
</gene>
<keyword evidence="3" id="KW-1185">Reference proteome</keyword>
<dbReference type="PANTHER" id="PTHR47331:SF2">
    <property type="match status" value="1"/>
</dbReference>
<protein>
    <recommendedName>
        <fullName evidence="1">DUF5641 domain-containing protein</fullName>
    </recommendedName>
</protein>
<comment type="caution">
    <text evidence="2">The sequence shown here is derived from an EMBL/GenBank/DDBJ whole genome shotgun (WGS) entry which is preliminary data.</text>
</comment>
<dbReference type="Proteomes" id="UP001159363">
    <property type="component" value="Chromosome 9"/>
</dbReference>
<feature type="domain" description="DUF5641" evidence="1">
    <location>
        <begin position="408"/>
        <end position="477"/>
    </location>
</feature>
<sequence length="582" mass="66466">MLAHENKSIVGIFGTCQLPPSGVILAQWLWHSPSTKMNQLRFLVGSLPDFCTWESCQMIPVSLPLHSGAAPHLPYEIRTLSKHEDWHYVPGEQNPADLPSHGCSAECLGIVKLIVWMLWFLKNASKSENHRRGNLVVEEIEEAERRHLHLVQREEAEEIDGKWMKSLCTFVDSDSLMRLSYKIVRREHDECYRYPILLPSKHKLVDILIHNYHVKNSHKHSMPVDIQGYVWSKRYESRKITTNPVTLPEDRVSDVLIFGFCGVDMAGPLNLKGGEKAWIPLFTCAVYWAVHFQLVLSLSTGIFLQGLHRFIARLGRPSVMYSDNRTNSIGTDNGFDSLDWSNIEEESCSQRIHWKFIPPTDAWWDLSQYLSEDTKDLVSLTPTMFPQDNRPIGVPDIDHLEKASLCKRARSLRRLREDLRRRFRNEYLGLLVQHKNETKGPKAQEIGDVVLIGSYGKRRLEWLVGRILEMYPGKDGYHNHPLEGSASQVPQAVAETRDCGTVRGDNLQEEGELAILCRVKTKSGCTVRLSMKFKTQTSRMPPDRRDTALLSRVSDATNMVDLVPSPSGWWLVCQAETTSYGT</sequence>
<dbReference type="PANTHER" id="PTHR47331">
    <property type="entry name" value="PHD-TYPE DOMAIN-CONTAINING PROTEIN"/>
    <property type="match status" value="1"/>
</dbReference>
<dbReference type="EMBL" id="JARBHB010000010">
    <property type="protein sequence ID" value="KAJ8873503.1"/>
    <property type="molecule type" value="Genomic_DNA"/>
</dbReference>
<evidence type="ECO:0000313" key="3">
    <source>
        <dbReference type="Proteomes" id="UP001159363"/>
    </source>
</evidence>
<reference evidence="2 3" key="1">
    <citation type="submission" date="2023-02" db="EMBL/GenBank/DDBJ databases">
        <title>LHISI_Scaffold_Assembly.</title>
        <authorList>
            <person name="Stuart O.P."/>
            <person name="Cleave R."/>
            <person name="Magrath M.J.L."/>
            <person name="Mikheyev A.S."/>
        </authorList>
    </citation>
    <scope>NUCLEOTIDE SEQUENCE [LARGE SCALE GENOMIC DNA]</scope>
    <source>
        <strain evidence="2">Daus_M_001</strain>
        <tissue evidence="2">Leg muscle</tissue>
    </source>
</reference>
<evidence type="ECO:0000313" key="2">
    <source>
        <dbReference type="EMBL" id="KAJ8873503.1"/>
    </source>
</evidence>
<dbReference type="Gene3D" id="3.30.420.10">
    <property type="entry name" value="Ribonuclease H-like superfamily/Ribonuclease H"/>
    <property type="match status" value="1"/>
</dbReference>
<organism evidence="2 3">
    <name type="scientific">Dryococelus australis</name>
    <dbReference type="NCBI Taxonomy" id="614101"/>
    <lineage>
        <taxon>Eukaryota</taxon>
        <taxon>Metazoa</taxon>
        <taxon>Ecdysozoa</taxon>
        <taxon>Arthropoda</taxon>
        <taxon>Hexapoda</taxon>
        <taxon>Insecta</taxon>
        <taxon>Pterygota</taxon>
        <taxon>Neoptera</taxon>
        <taxon>Polyneoptera</taxon>
        <taxon>Phasmatodea</taxon>
        <taxon>Verophasmatodea</taxon>
        <taxon>Anareolatae</taxon>
        <taxon>Phasmatidae</taxon>
        <taxon>Eurycanthinae</taxon>
        <taxon>Dryococelus</taxon>
    </lineage>
</organism>
<proteinExistence type="predicted"/>
<dbReference type="Pfam" id="PF18701">
    <property type="entry name" value="DUF5641"/>
    <property type="match status" value="1"/>
</dbReference>
<name>A0ABQ9GND2_9NEOP</name>
<dbReference type="InterPro" id="IPR036397">
    <property type="entry name" value="RNaseH_sf"/>
</dbReference>
<accession>A0ABQ9GND2</accession>
<dbReference type="InterPro" id="IPR040676">
    <property type="entry name" value="DUF5641"/>
</dbReference>
<evidence type="ECO:0000259" key="1">
    <source>
        <dbReference type="Pfam" id="PF18701"/>
    </source>
</evidence>